<organism evidence="1 2">
    <name type="scientific">Schistosoma haematobium</name>
    <name type="common">Blood fluke</name>
    <dbReference type="NCBI Taxonomy" id="6185"/>
    <lineage>
        <taxon>Eukaryota</taxon>
        <taxon>Metazoa</taxon>
        <taxon>Spiralia</taxon>
        <taxon>Lophotrochozoa</taxon>
        <taxon>Platyhelminthes</taxon>
        <taxon>Trematoda</taxon>
        <taxon>Digenea</taxon>
        <taxon>Strigeidida</taxon>
        <taxon>Schistosomatoidea</taxon>
        <taxon>Schistosomatidae</taxon>
        <taxon>Schistosoma</taxon>
    </lineage>
</organism>
<dbReference type="GO" id="GO:0005509">
    <property type="term" value="F:calcium ion binding"/>
    <property type="evidence" value="ECO:0007669"/>
    <property type="project" value="InterPro"/>
</dbReference>
<dbReference type="KEGG" id="shx:MS3_00004585"/>
<sequence length="110" mass="13267">MTFHNFIVPQKIGSRFESREVGSWICTAEKFHTTIKRPSSALSDQFWWFIFTQVDINHNGKIDKNEFKEYMNKYIGVISRKDIEKVFKYCDRDNNGTIEYEEFKKYMLCE</sequence>
<reference evidence="1" key="3">
    <citation type="submission" date="2021-06" db="EMBL/GenBank/DDBJ databases">
        <title>Chromosome-level genome assembly for S. haematobium.</title>
        <authorList>
            <person name="Stroehlein A.J."/>
        </authorList>
    </citation>
    <scope>NUCLEOTIDE SEQUENCE</scope>
</reference>
<gene>
    <name evidence="1" type="ORF">MS3_00004585</name>
</gene>
<evidence type="ECO:0000313" key="1">
    <source>
        <dbReference type="EMBL" id="KAH9592778.1"/>
    </source>
</evidence>
<dbReference type="CTD" id="24591309"/>
<dbReference type="RefSeq" id="XP_012795234.2">
    <property type="nucleotide sequence ID" value="XM_012939780.2"/>
</dbReference>
<dbReference type="Gene3D" id="1.10.238.10">
    <property type="entry name" value="EF-hand"/>
    <property type="match status" value="1"/>
</dbReference>
<keyword evidence="2" id="KW-1185">Reference proteome</keyword>
<dbReference type="InterPro" id="IPR011992">
    <property type="entry name" value="EF-hand-dom_pair"/>
</dbReference>
<dbReference type="PROSITE" id="PS50222">
    <property type="entry name" value="EF_HAND_2"/>
    <property type="match status" value="2"/>
</dbReference>
<dbReference type="EMBL" id="AMPZ03000002">
    <property type="protein sequence ID" value="KAH9592778.1"/>
    <property type="molecule type" value="Genomic_DNA"/>
</dbReference>
<dbReference type="Pfam" id="PF13499">
    <property type="entry name" value="EF-hand_7"/>
    <property type="match status" value="1"/>
</dbReference>
<dbReference type="AlphaFoldDB" id="A0A6A5DHA1"/>
<dbReference type="SMART" id="SM00054">
    <property type="entry name" value="EFh"/>
    <property type="match status" value="2"/>
</dbReference>
<evidence type="ECO:0000313" key="2">
    <source>
        <dbReference type="Proteomes" id="UP000471633"/>
    </source>
</evidence>
<dbReference type="InterPro" id="IPR002048">
    <property type="entry name" value="EF_hand_dom"/>
</dbReference>
<proteinExistence type="predicted"/>
<dbReference type="Proteomes" id="UP000471633">
    <property type="component" value="Unassembled WGS sequence"/>
</dbReference>
<accession>A0A6A5DHA1</accession>
<protein>
    <submittedName>
        <fullName evidence="1">Uncharacterized protein</fullName>
    </submittedName>
</protein>
<reference evidence="1" key="1">
    <citation type="journal article" date="2012" name="Nat. Genet.">
        <title>Whole-genome sequence of Schistosoma haematobium.</title>
        <authorList>
            <person name="Young N.D."/>
            <person name="Jex A.R."/>
            <person name="Li B."/>
            <person name="Liu S."/>
            <person name="Yang L."/>
            <person name="Xiong Z."/>
            <person name="Li Y."/>
            <person name="Cantacessi C."/>
            <person name="Hall R.S."/>
            <person name="Xu X."/>
            <person name="Chen F."/>
            <person name="Wu X."/>
            <person name="Zerlotini A."/>
            <person name="Oliveira G."/>
            <person name="Hofmann A."/>
            <person name="Zhang G."/>
            <person name="Fang X."/>
            <person name="Kang Y."/>
            <person name="Campbell B.E."/>
            <person name="Loukas A."/>
            <person name="Ranganathan S."/>
            <person name="Rollinson D."/>
            <person name="Rinaldi G."/>
            <person name="Brindley P.J."/>
            <person name="Yang H."/>
            <person name="Wang J."/>
            <person name="Wang J."/>
            <person name="Gasser R.B."/>
        </authorList>
    </citation>
    <scope>NUCLEOTIDE SEQUENCE</scope>
</reference>
<dbReference type="SUPFAM" id="SSF47473">
    <property type="entry name" value="EF-hand"/>
    <property type="match status" value="1"/>
</dbReference>
<dbReference type="CDD" id="cd00051">
    <property type="entry name" value="EFh"/>
    <property type="match status" value="1"/>
</dbReference>
<comment type="caution">
    <text evidence="1">The sequence shown here is derived from an EMBL/GenBank/DDBJ whole genome shotgun (WGS) entry which is preliminary data.</text>
</comment>
<reference evidence="1" key="4">
    <citation type="journal article" date="2022" name="PLoS Pathog.">
        <title>Chromosome-level genome of Schistosoma haematobium underpins genome-wide explorations of molecular variation.</title>
        <authorList>
            <person name="Stroehlein A.J."/>
            <person name="Korhonen P.K."/>
            <person name="Lee V.V."/>
            <person name="Ralph S.A."/>
            <person name="Mentink-Kane M."/>
            <person name="You H."/>
            <person name="McManus D.P."/>
            <person name="Tchuente L.T."/>
            <person name="Stothard J.R."/>
            <person name="Kaur P."/>
            <person name="Dudchenko O."/>
            <person name="Aiden E.L."/>
            <person name="Yang B."/>
            <person name="Yang H."/>
            <person name="Emery A.M."/>
            <person name="Webster B.L."/>
            <person name="Brindley P.J."/>
            <person name="Rollinson D."/>
            <person name="Chang B.C.H."/>
            <person name="Gasser R.B."/>
            <person name="Young N.D."/>
        </authorList>
    </citation>
    <scope>NUCLEOTIDE SEQUENCE</scope>
</reference>
<dbReference type="GeneID" id="24591309"/>
<dbReference type="InterPro" id="IPR018247">
    <property type="entry name" value="EF_Hand_1_Ca_BS"/>
</dbReference>
<reference evidence="1" key="2">
    <citation type="journal article" date="2019" name="Gigascience">
        <title>High-quality Schistosoma haematobium genome achieved by single-molecule and long-range sequencing.</title>
        <authorList>
            <person name="Stroehlein A.J."/>
            <person name="Korhonen P.K."/>
            <person name="Chong T.M."/>
            <person name="Lim Y.L."/>
            <person name="Chan K.G."/>
            <person name="Webster B."/>
            <person name="Rollinson D."/>
            <person name="Brindley P.J."/>
            <person name="Gasser R.B."/>
            <person name="Young N.D."/>
        </authorList>
    </citation>
    <scope>NUCLEOTIDE SEQUENCE</scope>
</reference>
<dbReference type="PROSITE" id="PS00018">
    <property type="entry name" value="EF_HAND_1"/>
    <property type="match status" value="2"/>
</dbReference>
<name>A0A6A5DHA1_SCHHA</name>